<gene>
    <name evidence="1" type="ordered locus">Hoch_1833</name>
</gene>
<dbReference type="KEGG" id="hoh:Hoch_1833"/>
<dbReference type="EMBL" id="CP001804">
    <property type="protein sequence ID" value="ACY14381.1"/>
    <property type="molecule type" value="Genomic_DNA"/>
</dbReference>
<evidence type="ECO:0000313" key="2">
    <source>
        <dbReference type="Proteomes" id="UP000001880"/>
    </source>
</evidence>
<reference evidence="1 2" key="1">
    <citation type="journal article" date="2010" name="Stand. Genomic Sci.">
        <title>Complete genome sequence of Haliangium ochraceum type strain (SMP-2).</title>
        <authorList>
            <consortium name="US DOE Joint Genome Institute (JGI-PGF)"/>
            <person name="Ivanova N."/>
            <person name="Daum C."/>
            <person name="Lang E."/>
            <person name="Abt B."/>
            <person name="Kopitz M."/>
            <person name="Saunders E."/>
            <person name="Lapidus A."/>
            <person name="Lucas S."/>
            <person name="Glavina Del Rio T."/>
            <person name="Nolan M."/>
            <person name="Tice H."/>
            <person name="Copeland A."/>
            <person name="Cheng J.F."/>
            <person name="Chen F."/>
            <person name="Bruce D."/>
            <person name="Goodwin L."/>
            <person name="Pitluck S."/>
            <person name="Mavromatis K."/>
            <person name="Pati A."/>
            <person name="Mikhailova N."/>
            <person name="Chen A."/>
            <person name="Palaniappan K."/>
            <person name="Land M."/>
            <person name="Hauser L."/>
            <person name="Chang Y.J."/>
            <person name="Jeffries C.D."/>
            <person name="Detter J.C."/>
            <person name="Brettin T."/>
            <person name="Rohde M."/>
            <person name="Goker M."/>
            <person name="Bristow J."/>
            <person name="Markowitz V."/>
            <person name="Eisen J.A."/>
            <person name="Hugenholtz P."/>
            <person name="Kyrpides N.C."/>
            <person name="Klenk H.P."/>
        </authorList>
    </citation>
    <scope>NUCLEOTIDE SEQUENCE [LARGE SCALE GENOMIC DNA]</scope>
    <source>
        <strain evidence="2">DSM 14365 / CIP 107738 / JCM 11303 / AJ 13395 / SMP-2</strain>
    </source>
</reference>
<evidence type="ECO:0000313" key="1">
    <source>
        <dbReference type="EMBL" id="ACY14381.1"/>
    </source>
</evidence>
<name>D0LY26_HALO1</name>
<dbReference type="AlphaFoldDB" id="D0LY26"/>
<accession>D0LY26</accession>
<keyword evidence="2" id="KW-1185">Reference proteome</keyword>
<proteinExistence type="predicted"/>
<protein>
    <submittedName>
        <fullName evidence="1">Uncharacterized protein</fullName>
    </submittedName>
</protein>
<sequence length="123" mass="13321">MVADPITPPASMEQISLSVSDDVGLGRRLNLAPGLSWTHGLTDRLALLFPTVLRYAVIEELERTSGEGRAPFALAIHGGLFRFGFSSVEPVIAAPGAGVSAWWRRDRVRLAGLLDSLGVIFHW</sequence>
<organism evidence="1 2">
    <name type="scientific">Haliangium ochraceum (strain DSM 14365 / JCM 11303 / SMP-2)</name>
    <dbReference type="NCBI Taxonomy" id="502025"/>
    <lineage>
        <taxon>Bacteria</taxon>
        <taxon>Pseudomonadati</taxon>
        <taxon>Myxococcota</taxon>
        <taxon>Polyangia</taxon>
        <taxon>Haliangiales</taxon>
        <taxon>Kofleriaceae</taxon>
        <taxon>Haliangium</taxon>
    </lineage>
</organism>
<dbReference type="HOGENOM" id="CLU_2012065_0_0_7"/>
<dbReference type="Proteomes" id="UP000001880">
    <property type="component" value="Chromosome"/>
</dbReference>